<organism evidence="23 24">
    <name type="scientific">[Actinomadura] parvosata subsp. kistnae</name>
    <dbReference type="NCBI Taxonomy" id="1909395"/>
    <lineage>
        <taxon>Bacteria</taxon>
        <taxon>Bacillati</taxon>
        <taxon>Actinomycetota</taxon>
        <taxon>Actinomycetes</taxon>
        <taxon>Streptosporangiales</taxon>
        <taxon>Streptosporangiaceae</taxon>
        <taxon>Nonomuraea</taxon>
    </lineage>
</organism>
<dbReference type="SMART" id="SM00387">
    <property type="entry name" value="HATPase_c"/>
    <property type="match status" value="1"/>
</dbReference>
<dbReference type="GO" id="GO:0051539">
    <property type="term" value="F:4 iron, 4 sulfur cluster binding"/>
    <property type="evidence" value="ECO:0007669"/>
    <property type="project" value="UniProtKB-KW"/>
</dbReference>
<dbReference type="Gene3D" id="3.30.565.10">
    <property type="entry name" value="Histidine kinase-like ATPase, C-terminal domain"/>
    <property type="match status" value="1"/>
</dbReference>
<evidence type="ECO:0000256" key="13">
    <source>
        <dbReference type="ARBA" id="ARBA00022777"/>
    </source>
</evidence>
<evidence type="ECO:0000256" key="11">
    <source>
        <dbReference type="ARBA" id="ARBA00022692"/>
    </source>
</evidence>
<dbReference type="Pfam" id="PF00672">
    <property type="entry name" value="HAMP"/>
    <property type="match status" value="1"/>
</dbReference>
<comment type="catalytic activity">
    <reaction evidence="1">
        <text>ATP + protein L-histidine = ADP + protein N-phospho-L-histidine.</text>
        <dbReference type="EC" id="2.7.13.3"/>
    </reaction>
</comment>
<dbReference type="InterPro" id="IPR011712">
    <property type="entry name" value="Sig_transdc_His_kin_sub3_dim/P"/>
</dbReference>
<dbReference type="GO" id="GO:0046983">
    <property type="term" value="F:protein dimerization activity"/>
    <property type="evidence" value="ECO:0007669"/>
    <property type="project" value="InterPro"/>
</dbReference>
<evidence type="ECO:0000256" key="17">
    <source>
        <dbReference type="ARBA" id="ARBA00023012"/>
    </source>
</evidence>
<evidence type="ECO:0000256" key="12">
    <source>
        <dbReference type="ARBA" id="ARBA00022741"/>
    </source>
</evidence>
<dbReference type="Gene3D" id="6.10.340.10">
    <property type="match status" value="1"/>
</dbReference>
<evidence type="ECO:0000256" key="6">
    <source>
        <dbReference type="ARBA" id="ARBA00017322"/>
    </source>
</evidence>
<dbReference type="Pfam" id="PF05227">
    <property type="entry name" value="CHASE3"/>
    <property type="match status" value="1"/>
</dbReference>
<dbReference type="Pfam" id="PF07730">
    <property type="entry name" value="HisKA_3"/>
    <property type="match status" value="1"/>
</dbReference>
<evidence type="ECO:0000256" key="4">
    <source>
        <dbReference type="ARBA" id="ARBA00004496"/>
    </source>
</evidence>
<dbReference type="GO" id="GO:0005524">
    <property type="term" value="F:ATP binding"/>
    <property type="evidence" value="ECO:0007669"/>
    <property type="project" value="UniProtKB-KW"/>
</dbReference>
<dbReference type="InterPro" id="IPR007891">
    <property type="entry name" value="CHASE3"/>
</dbReference>
<dbReference type="AlphaFoldDB" id="A0A1V0AJE1"/>
<proteinExistence type="predicted"/>
<keyword evidence="8" id="KW-0963">Cytoplasm</keyword>
<dbReference type="GO" id="GO:0005737">
    <property type="term" value="C:cytoplasm"/>
    <property type="evidence" value="ECO:0007669"/>
    <property type="project" value="UniProtKB-SubCell"/>
</dbReference>
<evidence type="ECO:0000313" key="23">
    <source>
        <dbReference type="EMBL" id="AQZ70313.1"/>
    </source>
</evidence>
<evidence type="ECO:0000256" key="21">
    <source>
        <dbReference type="SAM" id="MobiDB-lite"/>
    </source>
</evidence>
<dbReference type="CDD" id="cd19410">
    <property type="entry name" value="HK9-like_sensor"/>
    <property type="match status" value="1"/>
</dbReference>
<dbReference type="Proteomes" id="UP000190797">
    <property type="component" value="Chromosome"/>
</dbReference>
<accession>A0A1V0AJE1</accession>
<dbReference type="SUPFAM" id="SSF55874">
    <property type="entry name" value="ATPase domain of HSP90 chaperone/DNA topoisomerase II/histidine kinase"/>
    <property type="match status" value="1"/>
</dbReference>
<keyword evidence="18" id="KW-0411">Iron-sulfur</keyword>
<comment type="subcellular location">
    <subcellularLocation>
        <location evidence="4">Cytoplasm</location>
    </subcellularLocation>
    <subcellularLocation>
        <location evidence="3">Membrane</location>
    </subcellularLocation>
</comment>
<evidence type="ECO:0000259" key="22">
    <source>
        <dbReference type="PROSITE" id="PS50885"/>
    </source>
</evidence>
<keyword evidence="9" id="KW-0597">Phosphoprotein</keyword>
<evidence type="ECO:0000256" key="9">
    <source>
        <dbReference type="ARBA" id="ARBA00022553"/>
    </source>
</evidence>
<keyword evidence="11" id="KW-0812">Transmembrane</keyword>
<evidence type="ECO:0000256" key="16">
    <source>
        <dbReference type="ARBA" id="ARBA00023004"/>
    </source>
</evidence>
<dbReference type="RefSeq" id="WP_246005572.1">
    <property type="nucleotide sequence ID" value="NZ_OOHJ01000033.1"/>
</dbReference>
<evidence type="ECO:0000256" key="2">
    <source>
        <dbReference type="ARBA" id="ARBA00001966"/>
    </source>
</evidence>
<evidence type="ECO:0000256" key="10">
    <source>
        <dbReference type="ARBA" id="ARBA00022679"/>
    </source>
</evidence>
<keyword evidence="12" id="KW-0547">Nucleotide-binding</keyword>
<dbReference type="STRING" id="1909395.BKM31_11600"/>
<dbReference type="Gene3D" id="1.20.5.1930">
    <property type="match status" value="1"/>
</dbReference>
<keyword evidence="16" id="KW-0408">Iron</keyword>
<feature type="region of interest" description="Disordered" evidence="21">
    <location>
        <begin position="121"/>
        <end position="151"/>
    </location>
</feature>
<feature type="domain" description="HAMP" evidence="22">
    <location>
        <begin position="211"/>
        <end position="263"/>
    </location>
</feature>
<protein>
    <recommendedName>
        <fullName evidence="6">Oxygen sensor histidine kinase NreB</fullName>
        <ecNumber evidence="5">2.7.13.3</ecNumber>
    </recommendedName>
    <alternativeName>
        <fullName evidence="20">Nitrogen regulation protein B</fullName>
    </alternativeName>
</protein>
<dbReference type="InterPro" id="IPR036890">
    <property type="entry name" value="HATPase_C_sf"/>
</dbReference>
<dbReference type="CDD" id="cd16917">
    <property type="entry name" value="HATPase_UhpB-NarQ-NarX-like"/>
    <property type="match status" value="1"/>
</dbReference>
<dbReference type="EC" id="2.7.13.3" evidence="5"/>
<dbReference type="CDD" id="cd06225">
    <property type="entry name" value="HAMP"/>
    <property type="match status" value="1"/>
</dbReference>
<comment type="cofactor">
    <cofactor evidence="2">
        <name>[4Fe-4S] cluster</name>
        <dbReference type="ChEBI" id="CHEBI:49883"/>
    </cofactor>
</comment>
<dbReference type="PROSITE" id="PS50885">
    <property type="entry name" value="HAMP"/>
    <property type="match status" value="1"/>
</dbReference>
<keyword evidence="17" id="KW-0902">Two-component regulatory system</keyword>
<evidence type="ECO:0000256" key="7">
    <source>
        <dbReference type="ARBA" id="ARBA00022485"/>
    </source>
</evidence>
<evidence type="ECO:0000256" key="18">
    <source>
        <dbReference type="ARBA" id="ARBA00023014"/>
    </source>
</evidence>
<dbReference type="InterPro" id="IPR003594">
    <property type="entry name" value="HATPase_dom"/>
</dbReference>
<evidence type="ECO:0000256" key="8">
    <source>
        <dbReference type="ARBA" id="ARBA00022490"/>
    </source>
</evidence>
<dbReference type="SMART" id="SM00304">
    <property type="entry name" value="HAMP"/>
    <property type="match status" value="1"/>
</dbReference>
<dbReference type="InterPro" id="IPR050482">
    <property type="entry name" value="Sensor_HK_TwoCompSys"/>
</dbReference>
<feature type="compositionally biased region" description="Basic and acidic residues" evidence="21">
    <location>
        <begin position="121"/>
        <end position="140"/>
    </location>
</feature>
<keyword evidence="7" id="KW-0004">4Fe-4S</keyword>
<dbReference type="InterPro" id="IPR003660">
    <property type="entry name" value="HAMP_dom"/>
</dbReference>
<evidence type="ECO:0000256" key="1">
    <source>
        <dbReference type="ARBA" id="ARBA00000085"/>
    </source>
</evidence>
<evidence type="ECO:0000256" key="5">
    <source>
        <dbReference type="ARBA" id="ARBA00012438"/>
    </source>
</evidence>
<keyword evidence="15" id="KW-0472">Membrane</keyword>
<keyword evidence="13" id="KW-0418">Kinase</keyword>
<evidence type="ECO:0000313" key="24">
    <source>
        <dbReference type="Proteomes" id="UP000190797"/>
    </source>
</evidence>
<dbReference type="GO" id="GO:0016020">
    <property type="term" value="C:membrane"/>
    <property type="evidence" value="ECO:0007669"/>
    <property type="project" value="UniProtKB-SubCell"/>
</dbReference>
<evidence type="ECO:0000256" key="20">
    <source>
        <dbReference type="ARBA" id="ARBA00030800"/>
    </source>
</evidence>
<sequence>MAGAVLALIVGGAFAVLLASIGDLRDARLREQRSAEVLTLANRLERLIIDMETGQRGFALTGEGSFLQPWQAAIDTFPGQASAMERLVAGIPAERALAEKITAAGDSYIDDYTVPLVEALRRDPDATGTPRAKEGERRDPGATGTARAEEGKRRVDALRADFDALVTAALGSARAEQRRSDAAAQRATAVGVAGLIASVVLIGAYSHYLARAVVAPVRRLAGATRQLADGDLQARVPERGAGEIGVLQRGFNTMAATLSRQRSELAASRSRIVASADQARRRIERDLHDGIQQRLVSLVLEVRAIQATSPPDRPELAEPLDRLADALGEAVDELREISRGIHPAILSEAGLGPALKALARRSPVPVELDVEVPGRLPEPVEVAAYYVVSEALTNTAKHARASVATVRARLEDGRLRLRVRDDGAGGATASGSGSGLLGLADRVEALGGTVRVDSPPGQGTTLDADLPVTGG</sequence>
<dbReference type="PRINTS" id="PR00344">
    <property type="entry name" value="BCTRLSENSOR"/>
</dbReference>
<keyword evidence="14" id="KW-0067">ATP-binding</keyword>
<dbReference type="InterPro" id="IPR004358">
    <property type="entry name" value="Sig_transdc_His_kin-like_C"/>
</dbReference>
<gene>
    <name evidence="23" type="ORF">BKM31_11600</name>
</gene>
<evidence type="ECO:0000256" key="14">
    <source>
        <dbReference type="ARBA" id="ARBA00022840"/>
    </source>
</evidence>
<evidence type="ECO:0000256" key="19">
    <source>
        <dbReference type="ARBA" id="ARBA00024827"/>
    </source>
</evidence>
<keyword evidence="24" id="KW-1185">Reference proteome</keyword>
<keyword evidence="10" id="KW-0808">Transferase</keyword>
<name>A0A1V0AJE1_9ACTN</name>
<dbReference type="PANTHER" id="PTHR24421">
    <property type="entry name" value="NITRATE/NITRITE SENSOR PROTEIN NARX-RELATED"/>
    <property type="match status" value="1"/>
</dbReference>
<evidence type="ECO:0000256" key="3">
    <source>
        <dbReference type="ARBA" id="ARBA00004370"/>
    </source>
</evidence>
<dbReference type="Pfam" id="PF02518">
    <property type="entry name" value="HATPase_c"/>
    <property type="match status" value="1"/>
</dbReference>
<feature type="region of interest" description="Disordered" evidence="21">
    <location>
        <begin position="449"/>
        <end position="471"/>
    </location>
</feature>
<dbReference type="SUPFAM" id="SSF158472">
    <property type="entry name" value="HAMP domain-like"/>
    <property type="match status" value="1"/>
</dbReference>
<comment type="function">
    <text evidence="19">Member of the two-component regulatory system NreB/NreC involved in the control of dissimilatory nitrate/nitrite reduction in response to oxygen. NreB functions as a direct oxygen sensor histidine kinase which is autophosphorylated, in the absence of oxygen, probably at the conserved histidine residue, and transfers its phosphate group probably to a conserved aspartate residue of NreC. NreB/NreC activates the expression of the nitrate (narGHJI) and nitrite (nir) reductase operons, as well as the putative nitrate transporter gene narT.</text>
</comment>
<keyword evidence="18" id="KW-0479">Metal-binding</keyword>
<keyword evidence="15" id="KW-1133">Transmembrane helix</keyword>
<dbReference type="PANTHER" id="PTHR24421:SF10">
    <property type="entry name" value="NITRATE_NITRITE SENSOR PROTEIN NARQ"/>
    <property type="match status" value="1"/>
</dbReference>
<reference evidence="24" key="1">
    <citation type="journal article" date="2017" name="Med. Chem. Commun.">
        <title>Nonomuraea sp. ATCC 55076 harbours the largest actinomycete chromosome to date and the kistamicin biosynthetic gene cluster.</title>
        <authorList>
            <person name="Nazari B."/>
            <person name="Forneris C.C."/>
            <person name="Gibson M.I."/>
            <person name="Moon K."/>
            <person name="Schramma K.R."/>
            <person name="Seyedsayamdost M.R."/>
        </authorList>
    </citation>
    <scope>NUCLEOTIDE SEQUENCE [LARGE SCALE GENOMIC DNA]</scope>
    <source>
        <strain evidence="24">ATCC 55076</strain>
    </source>
</reference>
<dbReference type="KEGG" id="noa:BKM31_11600"/>
<dbReference type="GO" id="GO:0000155">
    <property type="term" value="F:phosphorelay sensor kinase activity"/>
    <property type="evidence" value="ECO:0007669"/>
    <property type="project" value="InterPro"/>
</dbReference>
<dbReference type="EMBL" id="CP017717">
    <property type="protein sequence ID" value="AQZ70313.1"/>
    <property type="molecule type" value="Genomic_DNA"/>
</dbReference>
<evidence type="ECO:0000256" key="15">
    <source>
        <dbReference type="ARBA" id="ARBA00022989"/>
    </source>
</evidence>